<sequence>MKVFLYVRWPPSGSSARRSEHVGRKFGFPSVQEGSRGGVFMRHGGLQTKLAQGEGCENNICVSLYSATPVRGVGELDGMEWDIFEFLMANQHLSSRGRRCLV</sequence>
<evidence type="ECO:0000313" key="1">
    <source>
        <dbReference type="EMBL" id="GFQ79358.1"/>
    </source>
</evidence>
<dbReference type="AlphaFoldDB" id="A0A8X6FG96"/>
<protein>
    <submittedName>
        <fullName evidence="1">Uncharacterized protein</fullName>
    </submittedName>
</protein>
<accession>A0A8X6FG96</accession>
<gene>
    <name evidence="1" type="ORF">TNCT_406141</name>
</gene>
<organism evidence="1 2">
    <name type="scientific">Trichonephila clavata</name>
    <name type="common">Joro spider</name>
    <name type="synonym">Nephila clavata</name>
    <dbReference type="NCBI Taxonomy" id="2740835"/>
    <lineage>
        <taxon>Eukaryota</taxon>
        <taxon>Metazoa</taxon>
        <taxon>Ecdysozoa</taxon>
        <taxon>Arthropoda</taxon>
        <taxon>Chelicerata</taxon>
        <taxon>Arachnida</taxon>
        <taxon>Araneae</taxon>
        <taxon>Araneomorphae</taxon>
        <taxon>Entelegynae</taxon>
        <taxon>Araneoidea</taxon>
        <taxon>Nephilidae</taxon>
        <taxon>Trichonephila</taxon>
    </lineage>
</organism>
<dbReference type="Proteomes" id="UP000887116">
    <property type="component" value="Unassembled WGS sequence"/>
</dbReference>
<evidence type="ECO:0000313" key="2">
    <source>
        <dbReference type="Proteomes" id="UP000887116"/>
    </source>
</evidence>
<proteinExistence type="predicted"/>
<name>A0A8X6FG96_TRICU</name>
<keyword evidence="2" id="KW-1185">Reference proteome</keyword>
<dbReference type="EMBL" id="BMAO01032049">
    <property type="protein sequence ID" value="GFQ79358.1"/>
    <property type="molecule type" value="Genomic_DNA"/>
</dbReference>
<reference evidence="1" key="1">
    <citation type="submission" date="2020-07" db="EMBL/GenBank/DDBJ databases">
        <title>Multicomponent nature underlies the extraordinary mechanical properties of spider dragline silk.</title>
        <authorList>
            <person name="Kono N."/>
            <person name="Nakamura H."/>
            <person name="Mori M."/>
            <person name="Yoshida Y."/>
            <person name="Ohtoshi R."/>
            <person name="Malay A.D."/>
            <person name="Moran D.A.P."/>
            <person name="Tomita M."/>
            <person name="Numata K."/>
            <person name="Arakawa K."/>
        </authorList>
    </citation>
    <scope>NUCLEOTIDE SEQUENCE</scope>
</reference>
<comment type="caution">
    <text evidence="1">The sequence shown here is derived from an EMBL/GenBank/DDBJ whole genome shotgun (WGS) entry which is preliminary data.</text>
</comment>